<evidence type="ECO:0000256" key="1">
    <source>
        <dbReference type="SAM" id="SignalP"/>
    </source>
</evidence>
<organism evidence="2 3">
    <name type="scientific">Hibiscus sabdariffa</name>
    <name type="common">roselle</name>
    <dbReference type="NCBI Taxonomy" id="183260"/>
    <lineage>
        <taxon>Eukaryota</taxon>
        <taxon>Viridiplantae</taxon>
        <taxon>Streptophyta</taxon>
        <taxon>Embryophyta</taxon>
        <taxon>Tracheophyta</taxon>
        <taxon>Spermatophyta</taxon>
        <taxon>Magnoliopsida</taxon>
        <taxon>eudicotyledons</taxon>
        <taxon>Gunneridae</taxon>
        <taxon>Pentapetalae</taxon>
        <taxon>rosids</taxon>
        <taxon>malvids</taxon>
        <taxon>Malvales</taxon>
        <taxon>Malvaceae</taxon>
        <taxon>Malvoideae</taxon>
        <taxon>Hibiscus</taxon>
    </lineage>
</organism>
<gene>
    <name evidence="2" type="ORF">V6N11_025894</name>
</gene>
<evidence type="ECO:0000313" key="2">
    <source>
        <dbReference type="EMBL" id="KAK9028747.1"/>
    </source>
</evidence>
<protein>
    <submittedName>
        <fullName evidence="2">Uncharacterized protein</fullName>
    </submittedName>
</protein>
<feature type="signal peptide" evidence="1">
    <location>
        <begin position="1"/>
        <end position="26"/>
    </location>
</feature>
<keyword evidence="3" id="KW-1185">Reference proteome</keyword>
<name>A0ABR2SUY9_9ROSI</name>
<proteinExistence type="predicted"/>
<feature type="chain" id="PRO_5045557249" evidence="1">
    <location>
        <begin position="27"/>
        <end position="110"/>
    </location>
</feature>
<dbReference type="EMBL" id="JBBPBN010000011">
    <property type="protein sequence ID" value="KAK9028747.1"/>
    <property type="molecule type" value="Genomic_DNA"/>
</dbReference>
<sequence>MSTLLYPVWSLPWNLLFASFVWRIWKQKNDITSGNMPMSDEVLLRRSLAWANHYHGCAVARESLSIAPRAVSHAWTPPDPGWVCLTVDGGVSLASGMGRIRGLIRSSEGD</sequence>
<evidence type="ECO:0000313" key="3">
    <source>
        <dbReference type="Proteomes" id="UP001396334"/>
    </source>
</evidence>
<accession>A0ABR2SUY9</accession>
<comment type="caution">
    <text evidence="2">The sequence shown here is derived from an EMBL/GenBank/DDBJ whole genome shotgun (WGS) entry which is preliminary data.</text>
</comment>
<keyword evidence="1" id="KW-0732">Signal</keyword>
<dbReference type="Proteomes" id="UP001396334">
    <property type="component" value="Unassembled WGS sequence"/>
</dbReference>
<reference evidence="2 3" key="1">
    <citation type="journal article" date="2024" name="G3 (Bethesda)">
        <title>Genome assembly of Hibiscus sabdariffa L. provides insights into metabolisms of medicinal natural products.</title>
        <authorList>
            <person name="Kim T."/>
        </authorList>
    </citation>
    <scope>NUCLEOTIDE SEQUENCE [LARGE SCALE GENOMIC DNA]</scope>
    <source>
        <strain evidence="2">TK-2024</strain>
        <tissue evidence="2">Old leaves</tissue>
    </source>
</reference>